<proteinExistence type="predicted"/>
<dbReference type="RefSeq" id="WP_237254424.1">
    <property type="nucleotide sequence ID" value="NZ_JAKJXE010000021.1"/>
</dbReference>
<name>A0ABS9IBJ5_9PSED</name>
<organism evidence="1 2">
    <name type="scientific">Pseudomonas petrae</name>
    <dbReference type="NCBI Taxonomy" id="2912190"/>
    <lineage>
        <taxon>Bacteria</taxon>
        <taxon>Pseudomonadati</taxon>
        <taxon>Pseudomonadota</taxon>
        <taxon>Gammaproteobacteria</taxon>
        <taxon>Pseudomonadales</taxon>
        <taxon>Pseudomonadaceae</taxon>
        <taxon>Pseudomonas</taxon>
    </lineage>
</organism>
<reference evidence="1" key="1">
    <citation type="submission" date="2022-01" db="EMBL/GenBank/DDBJ databases">
        <title>Pseudomonas sp. nov. isolated from Antarctic regolith.</title>
        <authorList>
            <person name="Novakova D."/>
            <person name="Sedlar K."/>
        </authorList>
    </citation>
    <scope>NUCLEOTIDE SEQUENCE</scope>
    <source>
        <strain evidence="1">P2647</strain>
    </source>
</reference>
<evidence type="ECO:0000313" key="1">
    <source>
        <dbReference type="EMBL" id="MCF7545090.1"/>
    </source>
</evidence>
<keyword evidence="2" id="KW-1185">Reference proteome</keyword>
<dbReference type="InterPro" id="IPR046901">
    <property type="entry name" value="ABC-3C_MC5"/>
</dbReference>
<sequence>MLIYHPAFDAYHCVFRMMALMGLIPDLEVDKARLLDFYLAFPSAINDIRLPSTLAHGRRLAKSLSNTYRDPLNPKAAFRDMSQIQLAALRNIAALGLIDLNGFEQGFVKRINSVAIPESLGENLSIYLTAQAEILKFLSNGLAQIPLRGLDGLKHRTALLEYRYDTP</sequence>
<protein>
    <submittedName>
        <fullName evidence="1">Uncharacterized protein</fullName>
    </submittedName>
</protein>
<evidence type="ECO:0000313" key="2">
    <source>
        <dbReference type="Proteomes" id="UP001162905"/>
    </source>
</evidence>
<comment type="caution">
    <text evidence="1">The sequence shown here is derived from an EMBL/GenBank/DDBJ whole genome shotgun (WGS) entry which is preliminary data.</text>
</comment>
<dbReference type="Pfam" id="PF20291">
    <property type="entry name" value="MC5"/>
    <property type="match status" value="1"/>
</dbReference>
<dbReference type="Proteomes" id="UP001162905">
    <property type="component" value="Unassembled WGS sequence"/>
</dbReference>
<accession>A0ABS9IBJ5</accession>
<gene>
    <name evidence="1" type="ORF">L4G47_23105</name>
</gene>
<dbReference type="EMBL" id="JAKJXH010000031">
    <property type="protein sequence ID" value="MCF7545090.1"/>
    <property type="molecule type" value="Genomic_DNA"/>
</dbReference>